<evidence type="ECO:0000313" key="7">
    <source>
        <dbReference type="Proteomes" id="UP000429555"/>
    </source>
</evidence>
<dbReference type="Gene3D" id="2.40.50.140">
    <property type="entry name" value="Nucleic acid-binding proteins"/>
    <property type="match status" value="1"/>
</dbReference>
<dbReference type="EMBL" id="WKJZ01000001">
    <property type="protein sequence ID" value="MVW75838.1"/>
    <property type="molecule type" value="Genomic_DNA"/>
</dbReference>
<name>A0A6I4KVU3_9PSED</name>
<evidence type="ECO:0000256" key="3">
    <source>
        <dbReference type="SAM" id="MobiDB-lite"/>
    </source>
</evidence>
<comment type="caution">
    <text evidence="6">The sequence shown here is derived from an EMBL/GenBank/DDBJ whole genome shotgun (WGS) entry which is preliminary data.</text>
</comment>
<dbReference type="PROSITE" id="PS51857">
    <property type="entry name" value="CSD_2"/>
    <property type="match status" value="1"/>
</dbReference>
<proteinExistence type="predicted"/>
<keyword evidence="4" id="KW-1133">Transmembrane helix</keyword>
<keyword evidence="4" id="KW-0472">Membrane</keyword>
<evidence type="ECO:0000313" key="6">
    <source>
        <dbReference type="EMBL" id="MVW75838.1"/>
    </source>
</evidence>
<dbReference type="PANTHER" id="PTHR12962">
    <property type="entry name" value="CALCIUM-REGULATED HEAT STABLE PROTEIN CRHSP-24-RELATED"/>
    <property type="match status" value="1"/>
</dbReference>
<dbReference type="PANTHER" id="PTHR12962:SF1">
    <property type="entry name" value="COLD SHOCK DOMAIN-CONTAINING PROTEIN CG9705"/>
    <property type="match status" value="1"/>
</dbReference>
<evidence type="ECO:0000256" key="4">
    <source>
        <dbReference type="SAM" id="Phobius"/>
    </source>
</evidence>
<dbReference type="CDD" id="cd04458">
    <property type="entry name" value="CSP_CDS"/>
    <property type="match status" value="1"/>
</dbReference>
<keyword evidence="1" id="KW-0597">Phosphoprotein</keyword>
<dbReference type="SMART" id="SM00357">
    <property type="entry name" value="CSP"/>
    <property type="match status" value="1"/>
</dbReference>
<dbReference type="GO" id="GO:0005829">
    <property type="term" value="C:cytosol"/>
    <property type="evidence" value="ECO:0007669"/>
    <property type="project" value="UniProtKB-ARBA"/>
</dbReference>
<accession>A0A6I4KVU3</accession>
<organism evidence="6 7">
    <name type="scientific">Pseudomonas xionganensis</name>
    <dbReference type="NCBI Taxonomy" id="2654845"/>
    <lineage>
        <taxon>Bacteria</taxon>
        <taxon>Pseudomonadati</taxon>
        <taxon>Pseudomonadota</taxon>
        <taxon>Gammaproteobacteria</taxon>
        <taxon>Pseudomonadales</taxon>
        <taxon>Pseudomonadaceae</taxon>
        <taxon>Pseudomonas</taxon>
    </lineage>
</organism>
<dbReference type="GO" id="GO:0003730">
    <property type="term" value="F:mRNA 3'-UTR binding"/>
    <property type="evidence" value="ECO:0007669"/>
    <property type="project" value="TreeGrafter"/>
</dbReference>
<keyword evidence="4" id="KW-0812">Transmembrane</keyword>
<dbReference type="SUPFAM" id="SSF50249">
    <property type="entry name" value="Nucleic acid-binding proteins"/>
    <property type="match status" value="1"/>
</dbReference>
<dbReference type="InterPro" id="IPR002059">
    <property type="entry name" value="CSP_DNA-bd"/>
</dbReference>
<dbReference type="GO" id="GO:0043488">
    <property type="term" value="P:regulation of mRNA stability"/>
    <property type="evidence" value="ECO:0007669"/>
    <property type="project" value="TreeGrafter"/>
</dbReference>
<evidence type="ECO:0000256" key="2">
    <source>
        <dbReference type="RuleBase" id="RU000408"/>
    </source>
</evidence>
<dbReference type="InterPro" id="IPR052069">
    <property type="entry name" value="Ca-reg_mRNA-binding_domain"/>
</dbReference>
<keyword evidence="7" id="KW-1185">Reference proteome</keyword>
<dbReference type="InterPro" id="IPR012340">
    <property type="entry name" value="NA-bd_OB-fold"/>
</dbReference>
<reference evidence="6 7" key="1">
    <citation type="submission" date="2019-11" db="EMBL/GenBank/DDBJ databases">
        <title>Pseudomonas flavidum sp. nov., isolated from Baiyang Lake.</title>
        <authorList>
            <person name="Zhao Y."/>
        </authorList>
    </citation>
    <scope>NUCLEOTIDE SEQUENCE [LARGE SCALE GENOMIC DNA]</scope>
    <source>
        <strain evidence="7">R-22-3 w-18</strain>
    </source>
</reference>
<dbReference type="InterPro" id="IPR010718">
    <property type="entry name" value="DUF1294"/>
</dbReference>
<evidence type="ECO:0000259" key="5">
    <source>
        <dbReference type="PROSITE" id="PS51857"/>
    </source>
</evidence>
<feature type="transmembrane region" description="Helical" evidence="4">
    <location>
        <begin position="115"/>
        <end position="134"/>
    </location>
</feature>
<dbReference type="InterPro" id="IPR011129">
    <property type="entry name" value="CSD"/>
</dbReference>
<dbReference type="Pfam" id="PF00313">
    <property type="entry name" value="CSD"/>
    <property type="match status" value="1"/>
</dbReference>
<evidence type="ECO:0000256" key="1">
    <source>
        <dbReference type="ARBA" id="ARBA00022553"/>
    </source>
</evidence>
<protein>
    <submittedName>
        <fullName evidence="6">DUF1294 domain-containing protein</fullName>
    </submittedName>
</protein>
<comment type="subcellular location">
    <subcellularLocation>
        <location evidence="2">Cytoplasm</location>
    </subcellularLocation>
</comment>
<gene>
    <name evidence="6" type="ORF">GJV18_10950</name>
</gene>
<dbReference type="Proteomes" id="UP000429555">
    <property type="component" value="Unassembled WGS sequence"/>
</dbReference>
<dbReference type="PROSITE" id="PS00352">
    <property type="entry name" value="CSD_1"/>
    <property type="match status" value="1"/>
</dbReference>
<feature type="transmembrane region" description="Helical" evidence="4">
    <location>
        <begin position="205"/>
        <end position="224"/>
    </location>
</feature>
<feature type="region of interest" description="Disordered" evidence="3">
    <location>
        <begin position="75"/>
        <end position="105"/>
    </location>
</feature>
<sequence length="239" mass="26688">MEQRGLLRSWNDDKGFGFIQPEQGGTELFAHISAMRGDRRPVAGDQVMYIAGKDAQGRARAEHVRVAGELALDRPAIRRKPRPEKPAAAPAKKARPRPTKPVRNGGAIQHPGAKLLLLAVLCVLPVTGGLQLLWQHGFVWVLALYPLASLVSFLQYWWDKSSAQAGRWRTPENTLHLVELLGGWPGALVAQQCFRHKTRKLSFQLVVWLIVAAHQLLWADWLLLQGRLFGGLLGRYLPL</sequence>
<dbReference type="Pfam" id="PF06961">
    <property type="entry name" value="DUF1294"/>
    <property type="match status" value="1"/>
</dbReference>
<feature type="transmembrane region" description="Helical" evidence="4">
    <location>
        <begin position="140"/>
        <end position="158"/>
    </location>
</feature>
<feature type="domain" description="CSD" evidence="5">
    <location>
        <begin position="2"/>
        <end position="66"/>
    </location>
</feature>
<dbReference type="InterPro" id="IPR019844">
    <property type="entry name" value="CSD_CS"/>
</dbReference>
<dbReference type="AlphaFoldDB" id="A0A6I4KVU3"/>
<dbReference type="RefSeq" id="WP_160345342.1">
    <property type="nucleotide sequence ID" value="NZ_WKJZ01000001.1"/>
</dbReference>